<dbReference type="PANTHER" id="PTHR33284">
    <property type="entry name" value="RIBOSOMAL PROTEIN L25/GLN-TRNA SYNTHETASE, ANTI-CODON-BINDING DOMAIN-CONTAINING PROTEIN"/>
    <property type="match status" value="1"/>
</dbReference>
<evidence type="ECO:0000256" key="1">
    <source>
        <dbReference type="ARBA" id="ARBA00022730"/>
    </source>
</evidence>
<dbReference type="InterPro" id="IPR011035">
    <property type="entry name" value="Ribosomal_bL25/Gln-tRNA_synth"/>
</dbReference>
<dbReference type="STRING" id="1802319.A2928_01730"/>
<evidence type="ECO:0000259" key="6">
    <source>
        <dbReference type="Pfam" id="PF14693"/>
    </source>
</evidence>
<evidence type="ECO:0000313" key="7">
    <source>
        <dbReference type="EMBL" id="OHA33652.1"/>
    </source>
</evidence>
<evidence type="ECO:0000256" key="4">
    <source>
        <dbReference type="ARBA" id="ARBA00023274"/>
    </source>
</evidence>
<dbReference type="Proteomes" id="UP000176221">
    <property type="component" value="Unassembled WGS sequence"/>
</dbReference>
<keyword evidence="3" id="KW-0689">Ribosomal protein</keyword>
<dbReference type="GO" id="GO:0008097">
    <property type="term" value="F:5S rRNA binding"/>
    <property type="evidence" value="ECO:0007669"/>
    <property type="project" value="InterPro"/>
</dbReference>
<dbReference type="NCBIfam" id="TIGR00731">
    <property type="entry name" value="bL25_bact_ctc"/>
    <property type="match status" value="1"/>
</dbReference>
<proteinExistence type="predicted"/>
<feature type="non-terminal residue" evidence="7">
    <location>
        <position position="1"/>
    </location>
</feature>
<dbReference type="SUPFAM" id="SSF50715">
    <property type="entry name" value="Ribosomal protein L25-like"/>
    <property type="match status" value="1"/>
</dbReference>
<keyword evidence="2" id="KW-0694">RNA-binding</keyword>
<dbReference type="Gene3D" id="2.40.240.10">
    <property type="entry name" value="Ribosomal Protein L25, Chain P"/>
    <property type="match status" value="1"/>
</dbReference>
<protein>
    <recommendedName>
        <fullName evidence="6">Large ribosomal subunit protein bL25 beta domain-containing protein</fullName>
    </recommendedName>
</protein>
<evidence type="ECO:0000313" key="8">
    <source>
        <dbReference type="Proteomes" id="UP000176221"/>
    </source>
</evidence>
<evidence type="ECO:0000256" key="2">
    <source>
        <dbReference type="ARBA" id="ARBA00022884"/>
    </source>
</evidence>
<dbReference type="CDD" id="cd00495">
    <property type="entry name" value="Ribosomal_L25_TL5_CTC"/>
    <property type="match status" value="1"/>
</dbReference>
<feature type="domain" description="Large ribosomal subunit protein bL25 beta" evidence="6">
    <location>
        <begin position="60"/>
        <end position="144"/>
    </location>
</feature>
<dbReference type="GO" id="GO:0022625">
    <property type="term" value="C:cytosolic large ribosomal subunit"/>
    <property type="evidence" value="ECO:0007669"/>
    <property type="project" value="TreeGrafter"/>
</dbReference>
<dbReference type="AlphaFoldDB" id="A0A1G2NE81"/>
<dbReference type="InterPro" id="IPR020930">
    <property type="entry name" value="Ribosomal_uL5_bac-type"/>
</dbReference>
<feature type="region of interest" description="Disordered" evidence="5">
    <location>
        <begin position="155"/>
        <end position="192"/>
    </location>
</feature>
<keyword evidence="1" id="KW-0699">rRNA-binding</keyword>
<dbReference type="Gene3D" id="2.170.120.20">
    <property type="entry name" value="Ribosomal protein L25, beta domain"/>
    <property type="match status" value="1"/>
</dbReference>
<gene>
    <name evidence="7" type="ORF">A2928_01730</name>
</gene>
<dbReference type="EMBL" id="MHRX01000028">
    <property type="protein sequence ID" value="OHA33652.1"/>
    <property type="molecule type" value="Genomic_DNA"/>
</dbReference>
<dbReference type="InterPro" id="IPR020056">
    <property type="entry name" value="Rbsml_bL25/Gln-tRNA_synth_N"/>
</dbReference>
<feature type="compositionally biased region" description="Basic and acidic residues" evidence="5">
    <location>
        <begin position="158"/>
        <end position="171"/>
    </location>
</feature>
<sequence length="192" mass="20769">EISVPMQEFIKVWRKAGETTLIELAGEGEAVPAMIYATDVDPVTGVFRHVDFYTIEKGQKIEVGVPLNFVGVSAAVKDLGGILVKVMHEFKLEAEPRYLPQSIDVNINVLSTLESQILVKDVALPANVTLLGKLEEVVAAISVAKEEVEEAPTTIDMTKIEVSDAKGKKEDEEAVPGAEPAKAKKEDGKKAE</sequence>
<dbReference type="GO" id="GO:0003735">
    <property type="term" value="F:structural constituent of ribosome"/>
    <property type="evidence" value="ECO:0007669"/>
    <property type="project" value="InterPro"/>
</dbReference>
<dbReference type="GO" id="GO:0006412">
    <property type="term" value="P:translation"/>
    <property type="evidence" value="ECO:0007669"/>
    <property type="project" value="InterPro"/>
</dbReference>
<organism evidence="7 8">
    <name type="scientific">Candidatus Taylorbacteria bacterium RIFCSPLOWO2_01_FULL_45_15b</name>
    <dbReference type="NCBI Taxonomy" id="1802319"/>
    <lineage>
        <taxon>Bacteria</taxon>
        <taxon>Candidatus Tayloriibacteriota</taxon>
    </lineage>
</organism>
<accession>A0A1G2NE81</accession>
<comment type="caution">
    <text evidence="7">The sequence shown here is derived from an EMBL/GenBank/DDBJ whole genome shotgun (WGS) entry which is preliminary data.</text>
</comment>
<dbReference type="InterPro" id="IPR001021">
    <property type="entry name" value="Ribosomal_bL25_long"/>
</dbReference>
<reference evidence="7 8" key="1">
    <citation type="journal article" date="2016" name="Nat. Commun.">
        <title>Thousands of microbial genomes shed light on interconnected biogeochemical processes in an aquifer system.</title>
        <authorList>
            <person name="Anantharaman K."/>
            <person name="Brown C.T."/>
            <person name="Hug L.A."/>
            <person name="Sharon I."/>
            <person name="Castelle C.J."/>
            <person name="Probst A.J."/>
            <person name="Thomas B.C."/>
            <person name="Singh A."/>
            <person name="Wilkins M.J."/>
            <person name="Karaoz U."/>
            <person name="Brodie E.L."/>
            <person name="Williams K.H."/>
            <person name="Hubbard S.S."/>
            <person name="Banfield J.F."/>
        </authorList>
    </citation>
    <scope>NUCLEOTIDE SEQUENCE [LARGE SCALE GENOMIC DNA]</scope>
</reference>
<keyword evidence="4" id="KW-0687">Ribonucleoprotein</keyword>
<dbReference type="InterPro" id="IPR029751">
    <property type="entry name" value="Ribosomal_L25_dom"/>
</dbReference>
<dbReference type="PANTHER" id="PTHR33284:SF1">
    <property type="entry name" value="RIBOSOMAL PROTEIN L25_GLN-TRNA SYNTHETASE, ANTI-CODON-BINDING DOMAIN-CONTAINING PROTEIN"/>
    <property type="match status" value="1"/>
</dbReference>
<feature type="compositionally biased region" description="Basic and acidic residues" evidence="5">
    <location>
        <begin position="181"/>
        <end position="192"/>
    </location>
</feature>
<evidence type="ECO:0000256" key="5">
    <source>
        <dbReference type="SAM" id="MobiDB-lite"/>
    </source>
</evidence>
<dbReference type="InterPro" id="IPR037121">
    <property type="entry name" value="Ribosomal_bL25_C"/>
</dbReference>
<name>A0A1G2NE81_9BACT</name>
<dbReference type="Pfam" id="PF14693">
    <property type="entry name" value="Ribosomal_TL5_C"/>
    <property type="match status" value="1"/>
</dbReference>
<evidence type="ECO:0000256" key="3">
    <source>
        <dbReference type="ARBA" id="ARBA00022980"/>
    </source>
</evidence>
<dbReference type="InterPro" id="IPR020057">
    <property type="entry name" value="Ribosomal_bL25_b-dom"/>
</dbReference>